<dbReference type="EMBL" id="ML994611">
    <property type="protein sequence ID" value="KAF2194484.1"/>
    <property type="molecule type" value="Genomic_DNA"/>
</dbReference>
<reference evidence="8" key="1">
    <citation type="journal article" date="2020" name="Stud. Mycol.">
        <title>101 Dothideomycetes genomes: a test case for predicting lifestyles and emergence of pathogens.</title>
        <authorList>
            <person name="Haridas S."/>
            <person name="Albert R."/>
            <person name="Binder M."/>
            <person name="Bloem J."/>
            <person name="Labutti K."/>
            <person name="Salamov A."/>
            <person name="Andreopoulos B."/>
            <person name="Baker S."/>
            <person name="Barry K."/>
            <person name="Bills G."/>
            <person name="Bluhm B."/>
            <person name="Cannon C."/>
            <person name="Castanera R."/>
            <person name="Culley D."/>
            <person name="Daum C."/>
            <person name="Ezra D."/>
            <person name="Gonzalez J."/>
            <person name="Henrissat B."/>
            <person name="Kuo A."/>
            <person name="Liang C."/>
            <person name="Lipzen A."/>
            <person name="Lutzoni F."/>
            <person name="Magnuson J."/>
            <person name="Mondo S."/>
            <person name="Nolan M."/>
            <person name="Ohm R."/>
            <person name="Pangilinan J."/>
            <person name="Park H.-J."/>
            <person name="Ramirez L."/>
            <person name="Alfaro M."/>
            <person name="Sun H."/>
            <person name="Tritt A."/>
            <person name="Yoshinaga Y."/>
            <person name="Zwiers L.-H."/>
            <person name="Turgeon B."/>
            <person name="Goodwin S."/>
            <person name="Spatafora J."/>
            <person name="Crous P."/>
            <person name="Grigoriev I."/>
        </authorList>
    </citation>
    <scope>NUCLEOTIDE SEQUENCE</scope>
    <source>
        <strain evidence="8">CBS 207.26</strain>
    </source>
</reference>
<dbReference type="GO" id="GO:0022857">
    <property type="term" value="F:transmembrane transporter activity"/>
    <property type="evidence" value="ECO:0007669"/>
    <property type="project" value="TreeGrafter"/>
</dbReference>
<dbReference type="PANTHER" id="PTHR43791:SF55">
    <property type="entry name" value="TRANSPORTER, PUTATIVE (AFU_ORTHOLOGUE AFUA_6G01820)-RELATED"/>
    <property type="match status" value="1"/>
</dbReference>
<organism evidence="8 9">
    <name type="scientific">Zopfia rhizophila CBS 207.26</name>
    <dbReference type="NCBI Taxonomy" id="1314779"/>
    <lineage>
        <taxon>Eukaryota</taxon>
        <taxon>Fungi</taxon>
        <taxon>Dikarya</taxon>
        <taxon>Ascomycota</taxon>
        <taxon>Pezizomycotina</taxon>
        <taxon>Dothideomycetes</taxon>
        <taxon>Dothideomycetes incertae sedis</taxon>
        <taxon>Zopfiaceae</taxon>
        <taxon>Zopfia</taxon>
    </lineage>
</organism>
<dbReference type="SUPFAM" id="SSF103473">
    <property type="entry name" value="MFS general substrate transporter"/>
    <property type="match status" value="1"/>
</dbReference>
<dbReference type="PANTHER" id="PTHR43791">
    <property type="entry name" value="PERMEASE-RELATED"/>
    <property type="match status" value="1"/>
</dbReference>
<keyword evidence="9" id="KW-1185">Reference proteome</keyword>
<evidence type="ECO:0000256" key="5">
    <source>
        <dbReference type="ARBA" id="ARBA00023136"/>
    </source>
</evidence>
<feature type="transmembrane region" description="Helical" evidence="7">
    <location>
        <begin position="115"/>
        <end position="135"/>
    </location>
</feature>
<evidence type="ECO:0000256" key="1">
    <source>
        <dbReference type="ARBA" id="ARBA00004141"/>
    </source>
</evidence>
<dbReference type="InterPro" id="IPR036259">
    <property type="entry name" value="MFS_trans_sf"/>
</dbReference>
<keyword evidence="4 7" id="KW-1133">Transmembrane helix</keyword>
<dbReference type="Proteomes" id="UP000800200">
    <property type="component" value="Unassembled WGS sequence"/>
</dbReference>
<protein>
    <recommendedName>
        <fullName evidence="10">MFS general substrate transporter</fullName>
    </recommendedName>
</protein>
<keyword evidence="5 7" id="KW-0472">Membrane</keyword>
<feature type="transmembrane region" description="Helical" evidence="7">
    <location>
        <begin position="142"/>
        <end position="164"/>
    </location>
</feature>
<keyword evidence="3 7" id="KW-0812">Transmembrane</keyword>
<feature type="region of interest" description="Disordered" evidence="6">
    <location>
        <begin position="1"/>
        <end position="29"/>
    </location>
</feature>
<evidence type="ECO:0008006" key="10">
    <source>
        <dbReference type="Google" id="ProtNLM"/>
    </source>
</evidence>
<dbReference type="AlphaFoldDB" id="A0A6A6ESE0"/>
<keyword evidence="2" id="KW-0813">Transport</keyword>
<dbReference type="OrthoDB" id="1932925at2759"/>
<accession>A0A6A6ESE0</accession>
<evidence type="ECO:0000256" key="4">
    <source>
        <dbReference type="ARBA" id="ARBA00022989"/>
    </source>
</evidence>
<evidence type="ECO:0000256" key="2">
    <source>
        <dbReference type="ARBA" id="ARBA00022448"/>
    </source>
</evidence>
<gene>
    <name evidence="8" type="ORF">K469DRAFT_547657</name>
</gene>
<proteinExistence type="predicted"/>
<evidence type="ECO:0000313" key="9">
    <source>
        <dbReference type="Proteomes" id="UP000800200"/>
    </source>
</evidence>
<sequence length="166" mass="17992">MASSNRYHNEKAAEATASPRNTYPRDPESGGSLLSLDKDVAIGLVGEHAQEIGKEVETRVLRKIDWFLVPAMIVGKICYDKAILASTVLFGMTKDFSLSIVDTSTTPPTTDTSRLSWATSLFYFGMLAGLYPMTFTLQRSNLGCILGGVVIFWALVCMLTAAAVTS</sequence>
<comment type="subcellular location">
    <subcellularLocation>
        <location evidence="1">Membrane</location>
        <topology evidence="1">Multi-pass membrane protein</topology>
    </subcellularLocation>
</comment>
<evidence type="ECO:0000313" key="8">
    <source>
        <dbReference type="EMBL" id="KAF2194484.1"/>
    </source>
</evidence>
<dbReference type="GO" id="GO:0016020">
    <property type="term" value="C:membrane"/>
    <property type="evidence" value="ECO:0007669"/>
    <property type="project" value="UniProtKB-SubCell"/>
</dbReference>
<evidence type="ECO:0000256" key="6">
    <source>
        <dbReference type="SAM" id="MobiDB-lite"/>
    </source>
</evidence>
<evidence type="ECO:0000256" key="3">
    <source>
        <dbReference type="ARBA" id="ARBA00022692"/>
    </source>
</evidence>
<evidence type="ECO:0000256" key="7">
    <source>
        <dbReference type="SAM" id="Phobius"/>
    </source>
</evidence>
<name>A0A6A6ESE0_9PEZI</name>